<dbReference type="AlphaFoldDB" id="A0A4V2PUU9"/>
<dbReference type="EMBL" id="SMGK01000004">
    <property type="protein sequence ID" value="TCK71911.1"/>
    <property type="molecule type" value="Genomic_DNA"/>
</dbReference>
<dbReference type="Pfam" id="PF13852">
    <property type="entry name" value="DUF4197"/>
    <property type="match status" value="1"/>
</dbReference>
<comment type="caution">
    <text evidence="2">The sequence shown here is derived from an EMBL/GenBank/DDBJ whole genome shotgun (WGS) entry which is preliminary data.</text>
</comment>
<evidence type="ECO:0000313" key="3">
    <source>
        <dbReference type="Proteomes" id="UP000295210"/>
    </source>
</evidence>
<evidence type="ECO:0000313" key="2">
    <source>
        <dbReference type="EMBL" id="TCK71911.1"/>
    </source>
</evidence>
<dbReference type="RefSeq" id="WP_131997156.1">
    <property type="nucleotide sequence ID" value="NZ_SMGK01000004.1"/>
</dbReference>
<dbReference type="InterPro" id="IPR025245">
    <property type="entry name" value="DUF4197"/>
</dbReference>
<proteinExistence type="predicted"/>
<dbReference type="Proteomes" id="UP000295210">
    <property type="component" value="Unassembled WGS sequence"/>
</dbReference>
<keyword evidence="3" id="KW-1185">Reference proteome</keyword>
<dbReference type="OrthoDB" id="5292580at2"/>
<feature type="signal peptide" evidence="1">
    <location>
        <begin position="1"/>
        <end position="20"/>
    </location>
</feature>
<reference evidence="2 3" key="1">
    <citation type="submission" date="2019-03" db="EMBL/GenBank/DDBJ databases">
        <title>Genomic Encyclopedia of Type Strains, Phase IV (KMG-IV): sequencing the most valuable type-strain genomes for metagenomic binning, comparative biology and taxonomic classification.</title>
        <authorList>
            <person name="Goeker M."/>
        </authorList>
    </citation>
    <scope>NUCLEOTIDE SEQUENCE [LARGE SCALE GENOMIC DNA]</scope>
    <source>
        <strain evidence="2 3">DSM 103428</strain>
    </source>
</reference>
<feature type="chain" id="PRO_5020534217" evidence="1">
    <location>
        <begin position="21"/>
        <end position="236"/>
    </location>
</feature>
<protein>
    <submittedName>
        <fullName evidence="2">Uncharacterized protein DUF4197</fullName>
    </submittedName>
</protein>
<accession>A0A4V2PUU9</accession>
<evidence type="ECO:0000256" key="1">
    <source>
        <dbReference type="SAM" id="SignalP"/>
    </source>
</evidence>
<organism evidence="2 3">
    <name type="scientific">Acidipila rosea</name>
    <dbReference type="NCBI Taxonomy" id="768535"/>
    <lineage>
        <taxon>Bacteria</taxon>
        <taxon>Pseudomonadati</taxon>
        <taxon>Acidobacteriota</taxon>
        <taxon>Terriglobia</taxon>
        <taxon>Terriglobales</taxon>
        <taxon>Acidobacteriaceae</taxon>
        <taxon>Acidipila</taxon>
    </lineage>
</organism>
<keyword evidence="1" id="KW-0732">Signal</keyword>
<gene>
    <name evidence="2" type="ORF">C7378_2533</name>
</gene>
<sequence>MKLRAVTLALVLLSPFTVAAAFAQFPQLPGFGSASKLNDTQIASGLKQALSVGTENAVKLVAKPGGYLDNSAIKIGLPSNLHPVEQILRAAGQGAKIDGFVASMNHAAESAAPAAAGIFADAVKQMTIEDARKLLNGGNTSITDYFRSKTSASLAAAFRPHVEAAMKSNGVTQQYQSLAGQLPSLPFMKSSSLDINTYVVNKALDGLFYMLGQQEQQIRKDPAARTTSLLKQVFSR</sequence>
<name>A0A4V2PUU9_9BACT</name>